<name>A0A2N9FFV8_FAGSY</name>
<organism evidence="2">
    <name type="scientific">Fagus sylvatica</name>
    <name type="common">Beechnut</name>
    <dbReference type="NCBI Taxonomy" id="28930"/>
    <lineage>
        <taxon>Eukaryota</taxon>
        <taxon>Viridiplantae</taxon>
        <taxon>Streptophyta</taxon>
        <taxon>Embryophyta</taxon>
        <taxon>Tracheophyta</taxon>
        <taxon>Spermatophyta</taxon>
        <taxon>Magnoliopsida</taxon>
        <taxon>eudicotyledons</taxon>
        <taxon>Gunneridae</taxon>
        <taxon>Pentapetalae</taxon>
        <taxon>rosids</taxon>
        <taxon>fabids</taxon>
        <taxon>Fagales</taxon>
        <taxon>Fagaceae</taxon>
        <taxon>Fagus</taxon>
    </lineage>
</organism>
<evidence type="ECO:0000259" key="1">
    <source>
        <dbReference type="PROSITE" id="PS50878"/>
    </source>
</evidence>
<dbReference type="PANTHER" id="PTHR33116:SF78">
    <property type="entry name" value="OS12G0587133 PROTEIN"/>
    <property type="match status" value="1"/>
</dbReference>
<reference evidence="2" key="1">
    <citation type="submission" date="2018-02" db="EMBL/GenBank/DDBJ databases">
        <authorList>
            <person name="Cohen D.B."/>
            <person name="Kent A.D."/>
        </authorList>
    </citation>
    <scope>NUCLEOTIDE SEQUENCE</scope>
</reference>
<dbReference type="Pfam" id="PF13966">
    <property type="entry name" value="zf-RVT"/>
    <property type="match status" value="1"/>
</dbReference>
<gene>
    <name evidence="2" type="ORF">FSB_LOCUS14004</name>
</gene>
<dbReference type="CDD" id="cd01650">
    <property type="entry name" value="RT_nLTR_like"/>
    <property type="match status" value="1"/>
</dbReference>
<sequence>MDPYHIMERRGRFRGSLWVALGGLRWLLDMLAKLHNQTQKLEGFFEFLRDGYRTIEFSCLSNRGGRFVEVAEYHSGALRGSIRIPEGRQGAGWSVFEFQASLDKELASISEQQIHARFETTESVTRCTGTLRITLEHGSRRKVSWIGLETKTDTVEPQGVNNENGPVVSLIGEAQKMEIRGPDTVETQLPNKGSLVLQPKQKVLETFSNVSVCDDDNMESEREGDAAEMASKADDGSFEGLQMPSIEPQAVEACLSLILHGSSSPMKVGTPLGSEELDFEPNNLQMMAFVRVNGEVELHQNSKREDQHMSGFSKFVGFPIDEFEEECLPLFQRIEERQNLQKGTIRKSAKSGMKGTRELRNLETKLASIDAGVIRSLWSIPGRCLFCFLLLEGHYGWVCVGCTGIYGPNEDSLRANLWGELADLRQRWNVPWCAIGDFNVVRFPNERLGCNSFSPAMMEFSNWIDHQNLVDLPLVRGSFTWSSGATPPAMSRIDRALVSLDWEEHFSDVIQKMLPRPISDHCPILVEASGLMRGKSSFKFENMWLKEEGFVERVQGWWSSYSFTGSPSFVLANKLKALKADLKMWNREVVGDIQFKKKRHMGEVLKLDVKEGSGGLSPADFHLREVLKTEVNRLAQMEECSWRQKSRVLWLKEGDNNTKFFHKMANSNRRHNYIGGLEVDGVYYEEAEMREQVVQFCENMFCESEWRPHVDGLHFASISAEEQVVLEGRFEKEEIVQVLKDFQGDKAPGPNGFTMAFFQKCWRVVEKDIMDFFEEIYVLANRFQVVLGGLILESQNAFVGGRQMVDSVLIANECLDSRVRSGLPGLICKLDIEKAYDHVNWDSLLYVLRRMGFGSRWIQWIHMCISTVRFSVLINGSPAGFFPSSRGIHQGDPLSPLLFLLVMEVLNRMLKKTEEGGFIHGFQVGAALGDRMEVSHLLYADDIILFCDACPEQVTYLRRVLTCFEAVTGLRVNMSKSEMVPIGAVPNLSHLADILSCQLGTLPMTYLGMPLGSSFKALGVWNPIIEKVERRLAGWKKLYLSKGGRLTLLKSTLSSLPTYFMSLFKIPVSVAKRIEKLQRNFLWGGVGDDIKIPLVSWTKVCTPFTQGGLGVRDLIVFNKALLGKWLWRFGVEVSNFWRRVLAAKYGVTGEGWCTRPVRGSHGCSLWKGIMANWDVFQKYIVFEVGKGDKVRFWHDKWCGDRSLKDDFPHLFEYSRDREALIDSLFSRSNGVETREWQFQFVRNFNDWEVDMVAAFFSLIHSKAPVHEADDVIKWSLKKNGTFDIRSFYHAIRGSGSNGFPWKGIWGVKVPRRVAFFVWTAAWGNILTCDNLRSRGIVMVGWCCLCRCSGENVAHLLLHCPMARELWNYVFRRFGVDWVISGSVLEHLAGWRNWFGKHYPDVWNLVPACVMWSLRRERNNRTFEDVELPVDKLIESCMCSLFEWSRAWGFTTLLTVGGFLESLSQSL</sequence>
<feature type="domain" description="Reverse transcriptase" evidence="1">
    <location>
        <begin position="739"/>
        <end position="1011"/>
    </location>
</feature>
<dbReference type="PROSITE" id="PS50878">
    <property type="entry name" value="RT_POL"/>
    <property type="match status" value="1"/>
</dbReference>
<dbReference type="InterPro" id="IPR026960">
    <property type="entry name" value="RVT-Znf"/>
</dbReference>
<dbReference type="SUPFAM" id="SSF56672">
    <property type="entry name" value="DNA/RNA polymerases"/>
    <property type="match status" value="1"/>
</dbReference>
<dbReference type="EMBL" id="OIVN01000826">
    <property type="protein sequence ID" value="SPC86122.1"/>
    <property type="molecule type" value="Genomic_DNA"/>
</dbReference>
<dbReference type="InterPro" id="IPR036691">
    <property type="entry name" value="Endo/exonu/phosph_ase_sf"/>
</dbReference>
<proteinExistence type="predicted"/>
<protein>
    <recommendedName>
        <fullName evidence="1">Reverse transcriptase domain-containing protein</fullName>
    </recommendedName>
</protein>
<dbReference type="InterPro" id="IPR043502">
    <property type="entry name" value="DNA/RNA_pol_sf"/>
</dbReference>
<accession>A0A2N9FFV8</accession>
<evidence type="ECO:0000313" key="2">
    <source>
        <dbReference type="EMBL" id="SPC86122.1"/>
    </source>
</evidence>
<dbReference type="SUPFAM" id="SSF56219">
    <property type="entry name" value="DNase I-like"/>
    <property type="match status" value="1"/>
</dbReference>
<dbReference type="InterPro" id="IPR000477">
    <property type="entry name" value="RT_dom"/>
</dbReference>
<dbReference type="PANTHER" id="PTHR33116">
    <property type="entry name" value="REVERSE TRANSCRIPTASE ZINC-BINDING DOMAIN-CONTAINING PROTEIN-RELATED-RELATED"/>
    <property type="match status" value="1"/>
</dbReference>
<dbReference type="Pfam" id="PF00078">
    <property type="entry name" value="RVT_1"/>
    <property type="match status" value="1"/>
</dbReference>
<dbReference type="Gene3D" id="3.60.10.10">
    <property type="entry name" value="Endonuclease/exonuclease/phosphatase"/>
    <property type="match status" value="1"/>
</dbReference>